<sequence length="437" mass="46780">MRPPWRAWLVQVMCLAAEASGEVAAALHEATDGDVENLSKSSEDSTQSLTPSDQTEQGNPPEDSLDRIQTSSLEPVHEPSGAQAGLVDDIPEDQLEKELMTPSDSQVAGVCGASSADSANCIAPSSISHQVTEAASKEETPAQPPDLPTVSAPVLPPPQPPAAPPPAPPAPAPPLPQSVDPEAEGYAFNDRQAWLSIGKRTESELERRMRLAMEDEVKMEALHSAEVLEHQQQSIHHESWAYYEGDLMRMAHRKLLGLNSSLVVMCFSPLLPSASDANSSGGGCRAAHLETWGRSSESHGAVQDAPDVGKLLPPLPWSSAFPFLEQASVGNHLELARMGDDRFILCFETEPDMHVSYVSCRMGVVSNNSISFGEALEHSAAQLVSVSSFGQGREFAVCSQGSTSEISCRWGHLVNGPAATEIQWADVSLMSFAFDGR</sequence>
<feature type="signal peptide" evidence="2">
    <location>
        <begin position="1"/>
        <end position="21"/>
    </location>
</feature>
<reference evidence="3 4" key="1">
    <citation type="submission" date="2024-02" db="EMBL/GenBank/DDBJ databases">
        <authorList>
            <person name="Chen Y."/>
            <person name="Shah S."/>
            <person name="Dougan E. K."/>
            <person name="Thang M."/>
            <person name="Chan C."/>
        </authorList>
    </citation>
    <scope>NUCLEOTIDE SEQUENCE [LARGE SCALE GENOMIC DNA]</scope>
</reference>
<name>A0ABP0S0H7_9DINO</name>
<keyword evidence="4" id="KW-1185">Reference proteome</keyword>
<evidence type="ECO:0000256" key="1">
    <source>
        <dbReference type="SAM" id="MobiDB-lite"/>
    </source>
</evidence>
<evidence type="ECO:0000256" key="2">
    <source>
        <dbReference type="SAM" id="SignalP"/>
    </source>
</evidence>
<dbReference type="EMBL" id="CAXAMM010042629">
    <property type="protein sequence ID" value="CAK9105865.1"/>
    <property type="molecule type" value="Genomic_DNA"/>
</dbReference>
<feature type="chain" id="PRO_5045986066" evidence="2">
    <location>
        <begin position="22"/>
        <end position="437"/>
    </location>
</feature>
<feature type="region of interest" description="Disordered" evidence="1">
    <location>
        <begin position="32"/>
        <end position="85"/>
    </location>
</feature>
<comment type="caution">
    <text evidence="3">The sequence shown here is derived from an EMBL/GenBank/DDBJ whole genome shotgun (WGS) entry which is preliminary data.</text>
</comment>
<organism evidence="3 4">
    <name type="scientific">Durusdinium trenchii</name>
    <dbReference type="NCBI Taxonomy" id="1381693"/>
    <lineage>
        <taxon>Eukaryota</taxon>
        <taxon>Sar</taxon>
        <taxon>Alveolata</taxon>
        <taxon>Dinophyceae</taxon>
        <taxon>Suessiales</taxon>
        <taxon>Symbiodiniaceae</taxon>
        <taxon>Durusdinium</taxon>
    </lineage>
</organism>
<proteinExistence type="predicted"/>
<accession>A0ABP0S0H7</accession>
<gene>
    <name evidence="3" type="ORF">SCF082_LOCUS49333</name>
</gene>
<feature type="region of interest" description="Disordered" evidence="1">
    <location>
        <begin position="130"/>
        <end position="182"/>
    </location>
</feature>
<feature type="compositionally biased region" description="Pro residues" evidence="1">
    <location>
        <begin position="154"/>
        <end position="176"/>
    </location>
</feature>
<dbReference type="Proteomes" id="UP001642464">
    <property type="component" value="Unassembled WGS sequence"/>
</dbReference>
<protein>
    <submittedName>
        <fullName evidence="3">Uncharacterized protein</fullName>
    </submittedName>
</protein>
<evidence type="ECO:0000313" key="3">
    <source>
        <dbReference type="EMBL" id="CAK9105865.1"/>
    </source>
</evidence>
<keyword evidence="2" id="KW-0732">Signal</keyword>
<evidence type="ECO:0000313" key="4">
    <source>
        <dbReference type="Proteomes" id="UP001642464"/>
    </source>
</evidence>
<feature type="compositionally biased region" description="Polar residues" evidence="1">
    <location>
        <begin position="38"/>
        <end position="58"/>
    </location>
</feature>